<sequence>MMPYIASRSLLSKLYVLEGVTRSAAVPCLPVLQRRAANGKVDSKYDDEDDKPYQYTTSNAAKWKAAQSFRAPENDAPPAQRWSVVASIAAFLIYFCILREENDLDQHLARPITETIPELKAFGTPPPLPKEWVPPAWRD</sequence>
<dbReference type="EMBL" id="GHWJ01003961">
    <property type="protein sequence ID" value="NOV36698.1"/>
    <property type="molecule type" value="Transcribed_RNA"/>
</dbReference>
<organism evidence="1">
    <name type="scientific">Rhipicephalus microplus</name>
    <name type="common">Cattle tick</name>
    <name type="synonym">Boophilus microplus</name>
    <dbReference type="NCBI Taxonomy" id="6941"/>
    <lineage>
        <taxon>Eukaryota</taxon>
        <taxon>Metazoa</taxon>
        <taxon>Ecdysozoa</taxon>
        <taxon>Arthropoda</taxon>
        <taxon>Chelicerata</taxon>
        <taxon>Arachnida</taxon>
        <taxon>Acari</taxon>
        <taxon>Parasitiformes</taxon>
        <taxon>Ixodida</taxon>
        <taxon>Ixodoidea</taxon>
        <taxon>Ixodidae</taxon>
        <taxon>Rhipicephalinae</taxon>
        <taxon>Rhipicephalus</taxon>
        <taxon>Boophilus</taxon>
    </lineage>
</organism>
<dbReference type="PANTHER" id="PTHR35268:SF1">
    <property type="entry name" value="UBIQUINOL-CYTOCHROME-C REDUCTASE COMPLEX ASSEMBLY FACTOR 4"/>
    <property type="match status" value="1"/>
</dbReference>
<dbReference type="AlphaFoldDB" id="A0A6M2CT65"/>
<reference evidence="1" key="1">
    <citation type="submission" date="2019-09" db="EMBL/GenBank/DDBJ databases">
        <title>Organ-specific transcriptomic study of the physiology of the cattle tick, Rhipicephalus microplus.</title>
        <authorList>
            <person name="Tirloni L."/>
            <person name="Braz G."/>
            <person name="Gandara A.C.P."/>
            <person name="Sabadin G.A."/>
            <person name="da Silva R.M."/>
            <person name="Guizzo M.G."/>
            <person name="Machado J.A."/>
            <person name="Costa E.P."/>
            <person name="Gomes H.F."/>
            <person name="Moraes J."/>
            <person name="Mota M.B.S."/>
            <person name="Mesquita R.D."/>
            <person name="Alvarenga P.H."/>
            <person name="Alves F."/>
            <person name="Seixas A."/>
            <person name="da Fonseca R.N."/>
            <person name="Fogaca A."/>
            <person name="Logullo C."/>
            <person name="Tanaka A."/>
            <person name="Daffre S."/>
            <person name="Termignoni C."/>
            <person name="Vaz I.S.Jr."/>
            <person name="Oliveira P.L."/>
            <person name="Ribeiro J.M."/>
        </authorList>
    </citation>
    <scope>NUCLEOTIDE SEQUENCE</scope>
    <source>
        <strain evidence="1">Porto Alegre</strain>
    </source>
</reference>
<name>A0A6M2CT65_RHIMP</name>
<accession>A0A6M2CT65</accession>
<proteinExistence type="predicted"/>
<dbReference type="OrthoDB" id="5783753at2759"/>
<dbReference type="VEuPathDB" id="VectorBase:LOC119179839"/>
<dbReference type="PANTHER" id="PTHR35268">
    <property type="entry name" value="PROTEIN CCSMST1"/>
    <property type="match status" value="1"/>
</dbReference>
<dbReference type="Pfam" id="PF15013">
    <property type="entry name" value="CCSMST1"/>
    <property type="match status" value="1"/>
</dbReference>
<dbReference type="InterPro" id="IPR029160">
    <property type="entry name" value="UQCC4"/>
</dbReference>
<protein>
    <submittedName>
        <fullName evidence="1">Putative conserved protein with signal anchor ovary overexpressed</fullName>
    </submittedName>
</protein>
<evidence type="ECO:0000313" key="1">
    <source>
        <dbReference type="EMBL" id="NOV36698.1"/>
    </source>
</evidence>